<dbReference type="OrthoDB" id="4190732at2"/>
<feature type="domain" description="Enoyl reductase (ER)" evidence="1">
    <location>
        <begin position="10"/>
        <end position="321"/>
    </location>
</feature>
<evidence type="ECO:0000259" key="1">
    <source>
        <dbReference type="SMART" id="SM00829"/>
    </source>
</evidence>
<protein>
    <submittedName>
        <fullName evidence="2">NADPH:quinone reductase</fullName>
    </submittedName>
</protein>
<dbReference type="Gene3D" id="3.40.50.720">
    <property type="entry name" value="NAD(P)-binding Rossmann-like Domain"/>
    <property type="match status" value="1"/>
</dbReference>
<dbReference type="EMBL" id="AAOA02000001">
    <property type="protein sequence ID" value="EAQ99478.1"/>
    <property type="molecule type" value="Genomic_DNA"/>
</dbReference>
<comment type="caution">
    <text evidence="2">The sequence shown here is derived from an EMBL/GenBank/DDBJ whole genome shotgun (WGS) entry which is preliminary data.</text>
</comment>
<dbReference type="Gene3D" id="3.90.180.10">
    <property type="entry name" value="Medium-chain alcohol dehydrogenases, catalytic domain"/>
    <property type="match status" value="1"/>
</dbReference>
<keyword evidence="3" id="KW-1185">Reference proteome</keyword>
<dbReference type="SUPFAM" id="SSF51735">
    <property type="entry name" value="NAD(P)-binding Rossmann-fold domains"/>
    <property type="match status" value="1"/>
</dbReference>
<dbReference type="STRING" id="314285.KT71_17451"/>
<gene>
    <name evidence="2" type="ORF">KT71_17451</name>
</gene>
<dbReference type="AlphaFoldDB" id="A4A455"/>
<accession>A4A455</accession>
<reference evidence="2 3" key="2">
    <citation type="journal article" date="2009" name="PLoS ONE">
        <title>The photosynthetic apparatus and its regulation in the aerobic gammaproteobacterium Congregibacter litoralis gen. nov., sp. nov.</title>
        <authorList>
            <person name="Spring S."/>
            <person name="Lunsdorf H."/>
            <person name="Fuchs B.M."/>
            <person name="Tindall B.J."/>
        </authorList>
    </citation>
    <scope>NUCLEOTIDE SEQUENCE [LARGE SCALE GENOMIC DNA]</scope>
    <source>
        <strain evidence="2">KT71</strain>
    </source>
</reference>
<dbReference type="Pfam" id="PF08240">
    <property type="entry name" value="ADH_N"/>
    <property type="match status" value="1"/>
</dbReference>
<dbReference type="InterPro" id="IPR036291">
    <property type="entry name" value="NAD(P)-bd_dom_sf"/>
</dbReference>
<dbReference type="InterPro" id="IPR013154">
    <property type="entry name" value="ADH-like_N"/>
</dbReference>
<dbReference type="eggNOG" id="COG0604">
    <property type="taxonomic scope" value="Bacteria"/>
</dbReference>
<evidence type="ECO:0000313" key="3">
    <source>
        <dbReference type="Proteomes" id="UP000019205"/>
    </source>
</evidence>
<dbReference type="SMART" id="SM00829">
    <property type="entry name" value="PKS_ER"/>
    <property type="match status" value="1"/>
</dbReference>
<dbReference type="GO" id="GO:0016491">
    <property type="term" value="F:oxidoreductase activity"/>
    <property type="evidence" value="ECO:0007669"/>
    <property type="project" value="InterPro"/>
</dbReference>
<dbReference type="PANTHER" id="PTHR11695:SF648">
    <property type="entry name" value="ZINC-BINDING OXIDOREDUCTASE"/>
    <property type="match status" value="1"/>
</dbReference>
<dbReference type="CDD" id="cd08267">
    <property type="entry name" value="MDR1"/>
    <property type="match status" value="1"/>
</dbReference>
<reference evidence="2 3" key="1">
    <citation type="journal article" date="2007" name="Proc. Natl. Acad. Sci. U.S.A.">
        <title>Characterization of a marine gammaproteobacterium capable of aerobic anoxygenic photosynthesis.</title>
        <authorList>
            <person name="Fuchs B.M."/>
            <person name="Spring S."/>
            <person name="Teeling H."/>
            <person name="Quast C."/>
            <person name="Wulf J."/>
            <person name="Schattenhofer M."/>
            <person name="Yan S."/>
            <person name="Ferriera S."/>
            <person name="Johnson J."/>
            <person name="Glockner F.O."/>
            <person name="Amann R."/>
        </authorList>
    </citation>
    <scope>NUCLEOTIDE SEQUENCE [LARGE SCALE GENOMIC DNA]</scope>
    <source>
        <strain evidence="2">KT71</strain>
    </source>
</reference>
<dbReference type="Pfam" id="PF13602">
    <property type="entry name" value="ADH_zinc_N_2"/>
    <property type="match status" value="1"/>
</dbReference>
<dbReference type="PANTHER" id="PTHR11695">
    <property type="entry name" value="ALCOHOL DEHYDROGENASE RELATED"/>
    <property type="match status" value="1"/>
</dbReference>
<organism evidence="2 3">
    <name type="scientific">Congregibacter litoralis KT71</name>
    <dbReference type="NCBI Taxonomy" id="314285"/>
    <lineage>
        <taxon>Bacteria</taxon>
        <taxon>Pseudomonadati</taxon>
        <taxon>Pseudomonadota</taxon>
        <taxon>Gammaproteobacteria</taxon>
        <taxon>Cellvibrionales</taxon>
        <taxon>Halieaceae</taxon>
        <taxon>Congregibacter</taxon>
    </lineage>
</organism>
<dbReference type="Proteomes" id="UP000019205">
    <property type="component" value="Chromosome"/>
</dbReference>
<sequence length="329" mass="35965">MKAITYTTYGSPDVLELKKVEKPVAKDDEVLIRVHAAEATKSDCEMRSFKFAVKWFWLPLRIAFGVRRPRQRILGGYFSGVVESFGKGVTGFSPGDPIFAATGLKFGAYGEYVVLPATGTIVAKPGNMTFAEAAAVPLGGLNALHFLRLASIQPGEKVLINGAGGSIGAHAVQIAKSMGAEVTAVDSTIKEDFLRRIGADHFIDYTKDSFTAMGIQYDVIFDMVSRVSYSASIRALKPNGRYLTANPRFSVMLRATITSRFSDKTVKFAFARESKEELMSLKQMIEDGKIRSIVDRTYPMDQAAEAHRRVETEQRLGAVVIVIGDSADS</sequence>
<dbReference type="InterPro" id="IPR011032">
    <property type="entry name" value="GroES-like_sf"/>
</dbReference>
<dbReference type="HOGENOM" id="CLU_026673_3_3_6"/>
<dbReference type="InterPro" id="IPR050700">
    <property type="entry name" value="YIM1/Zinc_Alcohol_DH_Fams"/>
</dbReference>
<dbReference type="RefSeq" id="WP_008295934.1">
    <property type="nucleotide sequence ID" value="NZ_CM002299.1"/>
</dbReference>
<proteinExistence type="predicted"/>
<dbReference type="InterPro" id="IPR020843">
    <property type="entry name" value="ER"/>
</dbReference>
<dbReference type="SUPFAM" id="SSF50129">
    <property type="entry name" value="GroES-like"/>
    <property type="match status" value="1"/>
</dbReference>
<name>A4A455_9GAMM</name>
<evidence type="ECO:0000313" key="2">
    <source>
        <dbReference type="EMBL" id="EAQ99478.1"/>
    </source>
</evidence>